<feature type="compositionally biased region" description="Low complexity" evidence="1">
    <location>
        <begin position="139"/>
        <end position="167"/>
    </location>
</feature>
<feature type="compositionally biased region" description="Gly residues" evidence="1">
    <location>
        <begin position="128"/>
        <end position="138"/>
    </location>
</feature>
<reference evidence="2 3" key="1">
    <citation type="submission" date="2023-09" db="EMBL/GenBank/DDBJ databases">
        <title>Pangenome analysis of Batrachochytrium dendrobatidis and related Chytrids.</title>
        <authorList>
            <person name="Yacoub M.N."/>
            <person name="Stajich J.E."/>
            <person name="James T.Y."/>
        </authorList>
    </citation>
    <scope>NUCLEOTIDE SEQUENCE [LARGE SCALE GENOMIC DNA]</scope>
    <source>
        <strain evidence="2 3">JEL0888</strain>
    </source>
</reference>
<feature type="compositionally biased region" description="Low complexity" evidence="1">
    <location>
        <begin position="117"/>
        <end position="127"/>
    </location>
</feature>
<dbReference type="EMBL" id="JADGIZ020000001">
    <property type="protein sequence ID" value="KAL2920209.1"/>
    <property type="molecule type" value="Genomic_DNA"/>
</dbReference>
<feature type="compositionally biased region" description="Gly residues" evidence="1">
    <location>
        <begin position="93"/>
        <end position="116"/>
    </location>
</feature>
<evidence type="ECO:0000313" key="2">
    <source>
        <dbReference type="EMBL" id="KAL2920209.1"/>
    </source>
</evidence>
<proteinExistence type="predicted"/>
<evidence type="ECO:0000256" key="1">
    <source>
        <dbReference type="SAM" id="MobiDB-lite"/>
    </source>
</evidence>
<feature type="compositionally biased region" description="Low complexity" evidence="1">
    <location>
        <begin position="8"/>
        <end position="18"/>
    </location>
</feature>
<feature type="region of interest" description="Disordered" evidence="1">
    <location>
        <begin position="93"/>
        <end position="167"/>
    </location>
</feature>
<keyword evidence="3" id="KW-1185">Reference proteome</keyword>
<protein>
    <submittedName>
        <fullName evidence="2">Uncharacterized protein</fullName>
    </submittedName>
</protein>
<name>A0ABR4NL96_9FUNG</name>
<dbReference type="Proteomes" id="UP001527925">
    <property type="component" value="Unassembled WGS sequence"/>
</dbReference>
<sequence>MIFDLEGTHAAQAAHAAPPARPRRTQLEVYTHHVSTRLQQAEALGQSPLQALQTRLANYHPYDIVMLQNVFDAPPVPPRPLLFGGSSNSGGGGGGIAGGGGASGASTAGSGGGGGRSRASSPASSHSRGGGGGGGGGSSASRSRAASAAASDASAGDGNGDGDAAMPGTHAATAARALWRRAITMARRSSVGPAPSTHGGGLVSARLGAVDGRSKWYPVHGYNVCGTRAPVGAKPHARDAGLLIYSRFPIRSEAFVQFRDQTDETLCGVLLAEIEVGLALHAL</sequence>
<gene>
    <name evidence="2" type="ORF">HK105_200277</name>
</gene>
<accession>A0ABR4NL96</accession>
<feature type="region of interest" description="Disordered" evidence="1">
    <location>
        <begin position="1"/>
        <end position="22"/>
    </location>
</feature>
<comment type="caution">
    <text evidence="2">The sequence shown here is derived from an EMBL/GenBank/DDBJ whole genome shotgun (WGS) entry which is preliminary data.</text>
</comment>
<evidence type="ECO:0000313" key="3">
    <source>
        <dbReference type="Proteomes" id="UP001527925"/>
    </source>
</evidence>
<organism evidence="2 3">
    <name type="scientific">Polyrhizophydium stewartii</name>
    <dbReference type="NCBI Taxonomy" id="2732419"/>
    <lineage>
        <taxon>Eukaryota</taxon>
        <taxon>Fungi</taxon>
        <taxon>Fungi incertae sedis</taxon>
        <taxon>Chytridiomycota</taxon>
        <taxon>Chytridiomycota incertae sedis</taxon>
        <taxon>Chytridiomycetes</taxon>
        <taxon>Rhizophydiales</taxon>
        <taxon>Rhizophydiales incertae sedis</taxon>
        <taxon>Polyrhizophydium</taxon>
    </lineage>
</organism>